<dbReference type="AlphaFoldDB" id="A0A8B6F985"/>
<dbReference type="EMBL" id="UYJE01006533">
    <property type="protein sequence ID" value="VDI46759.1"/>
    <property type="molecule type" value="Genomic_DNA"/>
</dbReference>
<name>A0A8B6F985_MYTGA</name>
<organism evidence="1 2">
    <name type="scientific">Mytilus galloprovincialis</name>
    <name type="common">Mediterranean mussel</name>
    <dbReference type="NCBI Taxonomy" id="29158"/>
    <lineage>
        <taxon>Eukaryota</taxon>
        <taxon>Metazoa</taxon>
        <taxon>Spiralia</taxon>
        <taxon>Lophotrochozoa</taxon>
        <taxon>Mollusca</taxon>
        <taxon>Bivalvia</taxon>
        <taxon>Autobranchia</taxon>
        <taxon>Pteriomorphia</taxon>
        <taxon>Mytilida</taxon>
        <taxon>Mytiloidea</taxon>
        <taxon>Mytilidae</taxon>
        <taxon>Mytilinae</taxon>
        <taxon>Mytilus</taxon>
    </lineage>
</organism>
<proteinExistence type="predicted"/>
<evidence type="ECO:0000313" key="1">
    <source>
        <dbReference type="EMBL" id="VDI46759.1"/>
    </source>
</evidence>
<comment type="caution">
    <text evidence="1">The sequence shown here is derived from an EMBL/GenBank/DDBJ whole genome shotgun (WGS) entry which is preliminary data.</text>
</comment>
<keyword evidence="2" id="KW-1185">Reference proteome</keyword>
<gene>
    <name evidence="1" type="ORF">MGAL_10B030855</name>
</gene>
<dbReference type="Proteomes" id="UP000596742">
    <property type="component" value="Unassembled WGS sequence"/>
</dbReference>
<evidence type="ECO:0000313" key="2">
    <source>
        <dbReference type="Proteomes" id="UP000596742"/>
    </source>
</evidence>
<dbReference type="OrthoDB" id="6140538at2759"/>
<accession>A0A8B6F985</accession>
<sequence>MNRNSRNDKKDDAQNVRGLRKITYLEKYGVKHFPYRGRRRYTPSVERSEDGGIFISNDVFGLTIRQFERMYKACLDRRKSQEQYILNLRYPDKTSDEYMEYLEISKYCQDYLSWTANDLKVRYLYMNLVKTVGSEIDIRNRQKLFIIQDMIFNALARKPYTEISSGSLAEGLDLPGSDIDIMSVISGVDVIQDVRNIKYPVQRTTLLMETDTDHPGFTRLRLIAGGDGENDILTYEYFESTSKGLCLSVNKFVSNIKEILQQQHLSTHGPCLLDQGQNVDYAFCLRSRYLPYNTIPWASRYRQQWPLNSTIDKIKQYGCLLVPIGPRTIPYCNVLWRLSFSVSIV</sequence>
<protein>
    <submittedName>
        <fullName evidence="1">Uncharacterized protein</fullName>
    </submittedName>
</protein>
<reference evidence="1" key="1">
    <citation type="submission" date="2018-11" db="EMBL/GenBank/DDBJ databases">
        <authorList>
            <person name="Alioto T."/>
            <person name="Alioto T."/>
        </authorList>
    </citation>
    <scope>NUCLEOTIDE SEQUENCE</scope>
</reference>